<organism evidence="1 2">
    <name type="scientific">Suillus plorans</name>
    <dbReference type="NCBI Taxonomy" id="116603"/>
    <lineage>
        <taxon>Eukaryota</taxon>
        <taxon>Fungi</taxon>
        <taxon>Dikarya</taxon>
        <taxon>Basidiomycota</taxon>
        <taxon>Agaricomycotina</taxon>
        <taxon>Agaricomycetes</taxon>
        <taxon>Agaricomycetidae</taxon>
        <taxon>Boletales</taxon>
        <taxon>Suillineae</taxon>
        <taxon>Suillaceae</taxon>
        <taxon>Suillus</taxon>
    </lineage>
</organism>
<dbReference type="EMBL" id="JABBWE010000042">
    <property type="protein sequence ID" value="KAG1791553.1"/>
    <property type="molecule type" value="Genomic_DNA"/>
</dbReference>
<dbReference type="RefSeq" id="XP_041158359.1">
    <property type="nucleotide sequence ID" value="XM_041311168.1"/>
</dbReference>
<dbReference type="Proteomes" id="UP000719766">
    <property type="component" value="Unassembled WGS sequence"/>
</dbReference>
<gene>
    <name evidence="1" type="ORF">HD556DRAFT_643282</name>
</gene>
<sequence>MDWRVLRFLICISTLSKSRSGDIIEIRSTPGLLIPPHTMLFLFLFSERLRSCGHCLKPDAVIGTFLRVYFARVWSRSSRSIFLVPHCHTASGRISLRCPSIHNTCIQVPQPKHLVIYRENLRLRLRRSHDLQ</sequence>
<protein>
    <submittedName>
        <fullName evidence="1">Uncharacterized protein</fullName>
    </submittedName>
</protein>
<proteinExistence type="predicted"/>
<dbReference type="AlphaFoldDB" id="A0A9P7AMI0"/>
<keyword evidence="2" id="KW-1185">Reference proteome</keyword>
<evidence type="ECO:0000313" key="1">
    <source>
        <dbReference type="EMBL" id="KAG1791553.1"/>
    </source>
</evidence>
<accession>A0A9P7AMI0</accession>
<reference evidence="1" key="1">
    <citation type="journal article" date="2020" name="New Phytol.">
        <title>Comparative genomics reveals dynamic genome evolution in host specialist ectomycorrhizal fungi.</title>
        <authorList>
            <person name="Lofgren L.A."/>
            <person name="Nguyen N.H."/>
            <person name="Vilgalys R."/>
            <person name="Ruytinx J."/>
            <person name="Liao H.L."/>
            <person name="Branco S."/>
            <person name="Kuo A."/>
            <person name="LaButti K."/>
            <person name="Lipzen A."/>
            <person name="Andreopoulos W."/>
            <person name="Pangilinan J."/>
            <person name="Riley R."/>
            <person name="Hundley H."/>
            <person name="Na H."/>
            <person name="Barry K."/>
            <person name="Grigoriev I.V."/>
            <person name="Stajich J.E."/>
            <person name="Kennedy P.G."/>
        </authorList>
    </citation>
    <scope>NUCLEOTIDE SEQUENCE</scope>
    <source>
        <strain evidence="1">S12</strain>
    </source>
</reference>
<comment type="caution">
    <text evidence="1">The sequence shown here is derived from an EMBL/GenBank/DDBJ whole genome shotgun (WGS) entry which is preliminary data.</text>
</comment>
<dbReference type="GeneID" id="64604932"/>
<evidence type="ECO:0000313" key="2">
    <source>
        <dbReference type="Proteomes" id="UP000719766"/>
    </source>
</evidence>
<name>A0A9P7AMI0_9AGAM</name>